<dbReference type="AlphaFoldDB" id="A0A8X6MW77"/>
<reference evidence="2" key="1">
    <citation type="submission" date="2020-08" db="EMBL/GenBank/DDBJ databases">
        <title>Multicomponent nature underlies the extraordinary mechanical properties of spider dragline silk.</title>
        <authorList>
            <person name="Kono N."/>
            <person name="Nakamura H."/>
            <person name="Mori M."/>
            <person name="Yoshida Y."/>
            <person name="Ohtoshi R."/>
            <person name="Malay A.D."/>
            <person name="Moran D.A.P."/>
            <person name="Tomita M."/>
            <person name="Numata K."/>
            <person name="Arakawa K."/>
        </authorList>
    </citation>
    <scope>NUCLEOTIDE SEQUENCE</scope>
</reference>
<keyword evidence="3" id="KW-1185">Reference proteome</keyword>
<protein>
    <recommendedName>
        <fullName evidence="4">Secreted protein</fullName>
    </recommendedName>
</protein>
<evidence type="ECO:0000256" key="1">
    <source>
        <dbReference type="SAM" id="SignalP"/>
    </source>
</evidence>
<gene>
    <name evidence="2" type="ORF">NPIL_334261</name>
</gene>
<name>A0A8X6MW77_NEPPI</name>
<evidence type="ECO:0000313" key="2">
    <source>
        <dbReference type="EMBL" id="GFS81212.1"/>
    </source>
</evidence>
<dbReference type="Proteomes" id="UP000887013">
    <property type="component" value="Unassembled WGS sequence"/>
</dbReference>
<sequence>MFASVDVLLLLLKDLGTASLSCRKVAALSWAHVIENKNMIDAEASSSARRIPTNLRIPFSRSGFFTRNVSGFCLVLV</sequence>
<dbReference type="EMBL" id="BMAW01051575">
    <property type="protein sequence ID" value="GFS81212.1"/>
    <property type="molecule type" value="Genomic_DNA"/>
</dbReference>
<proteinExistence type="predicted"/>
<comment type="caution">
    <text evidence="2">The sequence shown here is derived from an EMBL/GenBank/DDBJ whole genome shotgun (WGS) entry which is preliminary data.</text>
</comment>
<feature type="signal peptide" evidence="1">
    <location>
        <begin position="1"/>
        <end position="18"/>
    </location>
</feature>
<evidence type="ECO:0008006" key="4">
    <source>
        <dbReference type="Google" id="ProtNLM"/>
    </source>
</evidence>
<organism evidence="2 3">
    <name type="scientific">Nephila pilipes</name>
    <name type="common">Giant wood spider</name>
    <name type="synonym">Nephila maculata</name>
    <dbReference type="NCBI Taxonomy" id="299642"/>
    <lineage>
        <taxon>Eukaryota</taxon>
        <taxon>Metazoa</taxon>
        <taxon>Ecdysozoa</taxon>
        <taxon>Arthropoda</taxon>
        <taxon>Chelicerata</taxon>
        <taxon>Arachnida</taxon>
        <taxon>Araneae</taxon>
        <taxon>Araneomorphae</taxon>
        <taxon>Entelegynae</taxon>
        <taxon>Araneoidea</taxon>
        <taxon>Nephilidae</taxon>
        <taxon>Nephila</taxon>
    </lineage>
</organism>
<feature type="chain" id="PRO_5036444953" description="Secreted protein" evidence="1">
    <location>
        <begin position="19"/>
        <end position="77"/>
    </location>
</feature>
<keyword evidence="1" id="KW-0732">Signal</keyword>
<evidence type="ECO:0000313" key="3">
    <source>
        <dbReference type="Proteomes" id="UP000887013"/>
    </source>
</evidence>
<accession>A0A8X6MW77</accession>